<protein>
    <submittedName>
        <fullName evidence="1">Uncharacterized protein</fullName>
    </submittedName>
</protein>
<dbReference type="Proteomes" id="UP001396334">
    <property type="component" value="Unassembled WGS sequence"/>
</dbReference>
<reference evidence="1 2" key="1">
    <citation type="journal article" date="2024" name="G3 (Bethesda)">
        <title>Genome assembly of Hibiscus sabdariffa L. provides insights into metabolisms of medicinal natural products.</title>
        <authorList>
            <person name="Kim T."/>
        </authorList>
    </citation>
    <scope>NUCLEOTIDE SEQUENCE [LARGE SCALE GENOMIC DNA]</scope>
    <source>
        <strain evidence="1">TK-2024</strain>
        <tissue evidence="1">Old leaves</tissue>
    </source>
</reference>
<organism evidence="1 2">
    <name type="scientific">Hibiscus sabdariffa</name>
    <name type="common">roselle</name>
    <dbReference type="NCBI Taxonomy" id="183260"/>
    <lineage>
        <taxon>Eukaryota</taxon>
        <taxon>Viridiplantae</taxon>
        <taxon>Streptophyta</taxon>
        <taxon>Embryophyta</taxon>
        <taxon>Tracheophyta</taxon>
        <taxon>Spermatophyta</taxon>
        <taxon>Magnoliopsida</taxon>
        <taxon>eudicotyledons</taxon>
        <taxon>Gunneridae</taxon>
        <taxon>Pentapetalae</taxon>
        <taxon>rosids</taxon>
        <taxon>malvids</taxon>
        <taxon>Malvales</taxon>
        <taxon>Malvaceae</taxon>
        <taxon>Malvoideae</taxon>
        <taxon>Hibiscus</taxon>
    </lineage>
</organism>
<gene>
    <name evidence="1" type="ORF">V6N11_072686</name>
</gene>
<evidence type="ECO:0000313" key="1">
    <source>
        <dbReference type="EMBL" id="KAK9044380.1"/>
    </source>
</evidence>
<dbReference type="EMBL" id="JBBPBN010000003">
    <property type="protein sequence ID" value="KAK9044380.1"/>
    <property type="molecule type" value="Genomic_DNA"/>
</dbReference>
<sequence length="163" mass="18046">MTSPPSPVLLLMVIGLKELLKNIKLSLYYADRKIQALVSMITMKMLTDDDGTENFNNYGGEGGGYNGYEDTDTDNEKYKNGKVVEEQDMIPFTDFLKIKDEEIKCFLSVSSTMVSWTVFSPLGPSNTHVSRTASPCCLSSYSHDLGLVKPIKVGPTLGECKRT</sequence>
<comment type="caution">
    <text evidence="1">The sequence shown here is derived from an EMBL/GenBank/DDBJ whole genome shotgun (WGS) entry which is preliminary data.</text>
</comment>
<evidence type="ECO:0000313" key="2">
    <source>
        <dbReference type="Proteomes" id="UP001396334"/>
    </source>
</evidence>
<keyword evidence="2" id="KW-1185">Reference proteome</keyword>
<name>A0ABR2U3V4_9ROSI</name>
<proteinExistence type="predicted"/>
<accession>A0ABR2U3V4</accession>